<dbReference type="Gene3D" id="3.40.50.2300">
    <property type="match status" value="1"/>
</dbReference>
<dbReference type="Proteomes" id="UP000605361">
    <property type="component" value="Unassembled WGS sequence"/>
</dbReference>
<reference evidence="4" key="1">
    <citation type="submission" date="2020-11" db="EMBL/GenBank/DDBJ databases">
        <title>Whole-genome analyses of Nonomuraea sp. K274.</title>
        <authorList>
            <person name="Veyisoglu A."/>
        </authorList>
    </citation>
    <scope>NUCLEOTIDE SEQUENCE</scope>
    <source>
        <strain evidence="4">K274</strain>
    </source>
</reference>
<dbReference type="Pfam" id="PF00072">
    <property type="entry name" value="Response_reg"/>
    <property type="match status" value="1"/>
</dbReference>
<evidence type="ECO:0000256" key="2">
    <source>
        <dbReference type="PROSITE-ProRule" id="PRU00169"/>
    </source>
</evidence>
<evidence type="ECO:0000259" key="3">
    <source>
        <dbReference type="PROSITE" id="PS50110"/>
    </source>
</evidence>
<dbReference type="InterPro" id="IPR039420">
    <property type="entry name" value="WalR-like"/>
</dbReference>
<sequence length="59" mass="6092">MIRLILADDHPIFVSGLRAVLDAEPGMTVVGVAATGAAALSLAVEHRPDVAVLDVNMPD</sequence>
<gene>
    <name evidence="4" type="ORF">ITP53_49230</name>
</gene>
<dbReference type="PROSITE" id="PS50110">
    <property type="entry name" value="RESPONSE_REGULATORY"/>
    <property type="match status" value="1"/>
</dbReference>
<dbReference type="AlphaFoldDB" id="A0A931AKP9"/>
<dbReference type="GO" id="GO:0000160">
    <property type="term" value="P:phosphorelay signal transduction system"/>
    <property type="evidence" value="ECO:0007669"/>
    <property type="project" value="InterPro"/>
</dbReference>
<dbReference type="PANTHER" id="PTHR43214">
    <property type="entry name" value="TWO-COMPONENT RESPONSE REGULATOR"/>
    <property type="match status" value="1"/>
</dbReference>
<keyword evidence="5" id="KW-1185">Reference proteome</keyword>
<evidence type="ECO:0000313" key="5">
    <source>
        <dbReference type="Proteomes" id="UP000605361"/>
    </source>
</evidence>
<evidence type="ECO:0000256" key="1">
    <source>
        <dbReference type="ARBA" id="ARBA00023125"/>
    </source>
</evidence>
<name>A0A931AKP9_9ACTN</name>
<dbReference type="RefSeq" id="WP_195902389.1">
    <property type="nucleotide sequence ID" value="NZ_JADOGI010000293.1"/>
</dbReference>
<accession>A0A931AKP9</accession>
<dbReference type="InterPro" id="IPR011006">
    <property type="entry name" value="CheY-like_superfamily"/>
</dbReference>
<keyword evidence="1" id="KW-0238">DNA-binding</keyword>
<dbReference type="SUPFAM" id="SSF52172">
    <property type="entry name" value="CheY-like"/>
    <property type="match status" value="1"/>
</dbReference>
<feature type="non-terminal residue" evidence="4">
    <location>
        <position position="59"/>
    </location>
</feature>
<feature type="domain" description="Response regulatory" evidence="3">
    <location>
        <begin position="3"/>
        <end position="59"/>
    </location>
</feature>
<dbReference type="InterPro" id="IPR001789">
    <property type="entry name" value="Sig_transdc_resp-reg_receiver"/>
</dbReference>
<keyword evidence="2" id="KW-0597">Phosphoprotein</keyword>
<organism evidence="4 5">
    <name type="scientific">Nonomuraea cypriaca</name>
    <dbReference type="NCBI Taxonomy" id="1187855"/>
    <lineage>
        <taxon>Bacteria</taxon>
        <taxon>Bacillati</taxon>
        <taxon>Actinomycetota</taxon>
        <taxon>Actinomycetes</taxon>
        <taxon>Streptosporangiales</taxon>
        <taxon>Streptosporangiaceae</taxon>
        <taxon>Nonomuraea</taxon>
    </lineage>
</organism>
<dbReference type="GO" id="GO:0003677">
    <property type="term" value="F:DNA binding"/>
    <property type="evidence" value="ECO:0007669"/>
    <property type="project" value="UniProtKB-KW"/>
</dbReference>
<feature type="modified residue" description="4-aspartylphosphate" evidence="2">
    <location>
        <position position="54"/>
    </location>
</feature>
<dbReference type="EMBL" id="JADOGI010000293">
    <property type="protein sequence ID" value="MBF8193530.1"/>
    <property type="molecule type" value="Genomic_DNA"/>
</dbReference>
<comment type="caution">
    <text evidence="4">The sequence shown here is derived from an EMBL/GenBank/DDBJ whole genome shotgun (WGS) entry which is preliminary data.</text>
</comment>
<proteinExistence type="predicted"/>
<protein>
    <submittedName>
        <fullName evidence="4">Response regulator transcription factor</fullName>
    </submittedName>
</protein>
<evidence type="ECO:0000313" key="4">
    <source>
        <dbReference type="EMBL" id="MBF8193530.1"/>
    </source>
</evidence>